<evidence type="ECO:0000313" key="7">
    <source>
        <dbReference type="EMBL" id="KAK0046067.1"/>
    </source>
</evidence>
<dbReference type="PANTHER" id="PTHR46641:SF18">
    <property type="entry name" value="G-PROTEIN COUPLED RECEPTORS FAMILY 1 PROFILE DOMAIN-CONTAINING PROTEIN"/>
    <property type="match status" value="1"/>
</dbReference>
<evidence type="ECO:0000313" key="8">
    <source>
        <dbReference type="Proteomes" id="UP001233172"/>
    </source>
</evidence>
<dbReference type="GO" id="GO:0016020">
    <property type="term" value="C:membrane"/>
    <property type="evidence" value="ECO:0007669"/>
    <property type="project" value="UniProtKB-SubCell"/>
</dbReference>
<feature type="transmembrane region" description="Helical" evidence="5">
    <location>
        <begin position="326"/>
        <end position="347"/>
    </location>
</feature>
<accession>A0AAD8EZB8</accession>
<reference evidence="7" key="2">
    <citation type="submission" date="2023-04" db="EMBL/GenBank/DDBJ databases">
        <authorList>
            <person name="Bu L."/>
            <person name="Lu L."/>
            <person name="Laidemitt M.R."/>
            <person name="Zhang S.M."/>
            <person name="Mutuku M."/>
            <person name="Mkoji G."/>
            <person name="Steinauer M."/>
            <person name="Loker E.S."/>
        </authorList>
    </citation>
    <scope>NUCLEOTIDE SEQUENCE</scope>
    <source>
        <strain evidence="7">KasaAsao</strain>
        <tissue evidence="7">Whole Snail</tissue>
    </source>
</reference>
<feature type="transmembrane region" description="Helical" evidence="5">
    <location>
        <begin position="230"/>
        <end position="252"/>
    </location>
</feature>
<dbReference type="SUPFAM" id="SSF81321">
    <property type="entry name" value="Family A G protein-coupled receptor-like"/>
    <property type="match status" value="1"/>
</dbReference>
<dbReference type="Pfam" id="PF00001">
    <property type="entry name" value="7tm_1"/>
    <property type="match status" value="1"/>
</dbReference>
<keyword evidence="8" id="KW-1185">Reference proteome</keyword>
<comment type="caution">
    <text evidence="7">The sequence shown here is derived from an EMBL/GenBank/DDBJ whole genome shotgun (WGS) entry which is preliminary data.</text>
</comment>
<keyword evidence="4 5" id="KW-0472">Membrane</keyword>
<gene>
    <name evidence="7" type="ORF">Bpfe_024528</name>
</gene>
<dbReference type="InterPro" id="IPR000276">
    <property type="entry name" value="GPCR_Rhodpsn"/>
</dbReference>
<feature type="transmembrane region" description="Helical" evidence="5">
    <location>
        <begin position="83"/>
        <end position="109"/>
    </location>
</feature>
<dbReference type="PROSITE" id="PS50262">
    <property type="entry name" value="G_PROTEIN_RECEP_F1_2"/>
    <property type="match status" value="1"/>
</dbReference>
<dbReference type="GO" id="GO:0004930">
    <property type="term" value="F:G protein-coupled receptor activity"/>
    <property type="evidence" value="ECO:0007669"/>
    <property type="project" value="InterPro"/>
</dbReference>
<sequence length="362" mass="41058">MCPNQSRGDTASASNSTFDSLTEVSKKDMMSPNSDIFDDFLLEALRVAFIFPASFILSVVGVLTNIFNMLVQMRLGLKSSMAIGIFALSVTDLVVTFLQLVISVCYVLDKIYPDYVIDFWAVGVFVFSWARYMCFFVSGWITTTISIERCFCVVSPFQVRTIFTKKRCVAAIFFIYAVHFSLIVPIYAVQKLIWTSTMSCEDNQTVTSIFTFTIVFTEEFIDVQVILNNVYAIALSVTSQCIIIVCTIWMIYSLKSSARVRVDENQAILTKPNFTVLSERERRMVKVVLGLVILLTSCNIPRYAIICVYYFLPGMNTGSYKNLSDFLWDISDLLSVINCSSNFFVYLQLNVNFKKTLATLFN</sequence>
<dbReference type="AlphaFoldDB" id="A0AAD8EZB8"/>
<evidence type="ECO:0000256" key="1">
    <source>
        <dbReference type="ARBA" id="ARBA00004370"/>
    </source>
</evidence>
<feature type="transmembrane region" description="Helical" evidence="5">
    <location>
        <begin position="47"/>
        <end position="71"/>
    </location>
</feature>
<dbReference type="InterPro" id="IPR017452">
    <property type="entry name" value="GPCR_Rhodpsn_7TM"/>
</dbReference>
<dbReference type="Proteomes" id="UP001233172">
    <property type="component" value="Unassembled WGS sequence"/>
</dbReference>
<organism evidence="7 8">
    <name type="scientific">Biomphalaria pfeifferi</name>
    <name type="common">Bloodfluke planorb</name>
    <name type="synonym">Freshwater snail</name>
    <dbReference type="NCBI Taxonomy" id="112525"/>
    <lineage>
        <taxon>Eukaryota</taxon>
        <taxon>Metazoa</taxon>
        <taxon>Spiralia</taxon>
        <taxon>Lophotrochozoa</taxon>
        <taxon>Mollusca</taxon>
        <taxon>Gastropoda</taxon>
        <taxon>Heterobranchia</taxon>
        <taxon>Euthyneura</taxon>
        <taxon>Panpulmonata</taxon>
        <taxon>Hygrophila</taxon>
        <taxon>Lymnaeoidea</taxon>
        <taxon>Planorbidae</taxon>
        <taxon>Biomphalaria</taxon>
    </lineage>
</organism>
<name>A0AAD8EZB8_BIOPF</name>
<evidence type="ECO:0000256" key="5">
    <source>
        <dbReference type="SAM" id="Phobius"/>
    </source>
</evidence>
<evidence type="ECO:0000256" key="4">
    <source>
        <dbReference type="ARBA" id="ARBA00023136"/>
    </source>
</evidence>
<feature type="domain" description="G-protein coupled receptors family 1 profile" evidence="6">
    <location>
        <begin position="61"/>
        <end position="346"/>
    </location>
</feature>
<keyword evidence="3 5" id="KW-1133">Transmembrane helix</keyword>
<keyword evidence="7" id="KW-0675">Receptor</keyword>
<evidence type="ECO:0000259" key="6">
    <source>
        <dbReference type="PROSITE" id="PS50262"/>
    </source>
</evidence>
<feature type="transmembrane region" description="Helical" evidence="5">
    <location>
        <begin position="168"/>
        <end position="189"/>
    </location>
</feature>
<protein>
    <submittedName>
        <fullName evidence="7">Neuromedin-U receptor 2</fullName>
    </submittedName>
</protein>
<keyword evidence="2 5" id="KW-0812">Transmembrane</keyword>
<dbReference type="PANTHER" id="PTHR46641">
    <property type="entry name" value="FMRFAMIDE RECEPTOR-RELATED"/>
    <property type="match status" value="1"/>
</dbReference>
<comment type="subcellular location">
    <subcellularLocation>
        <location evidence="1">Membrane</location>
    </subcellularLocation>
</comment>
<evidence type="ECO:0000256" key="2">
    <source>
        <dbReference type="ARBA" id="ARBA00022692"/>
    </source>
</evidence>
<dbReference type="InterPro" id="IPR052954">
    <property type="entry name" value="GPCR-Ligand_Int"/>
</dbReference>
<reference evidence="7" key="1">
    <citation type="journal article" date="2023" name="PLoS Negl. Trop. Dis.">
        <title>A genome sequence for Biomphalaria pfeifferi, the major vector snail for the human-infecting parasite Schistosoma mansoni.</title>
        <authorList>
            <person name="Bu L."/>
            <person name="Lu L."/>
            <person name="Laidemitt M.R."/>
            <person name="Zhang S.M."/>
            <person name="Mutuku M."/>
            <person name="Mkoji G."/>
            <person name="Steinauer M."/>
            <person name="Loker E.S."/>
        </authorList>
    </citation>
    <scope>NUCLEOTIDE SEQUENCE</scope>
    <source>
        <strain evidence="7">KasaAsao</strain>
    </source>
</reference>
<evidence type="ECO:0000256" key="3">
    <source>
        <dbReference type="ARBA" id="ARBA00022989"/>
    </source>
</evidence>
<feature type="transmembrane region" description="Helical" evidence="5">
    <location>
        <begin position="129"/>
        <end position="147"/>
    </location>
</feature>
<dbReference type="Gene3D" id="1.20.1070.10">
    <property type="entry name" value="Rhodopsin 7-helix transmembrane proteins"/>
    <property type="match status" value="1"/>
</dbReference>
<feature type="transmembrane region" description="Helical" evidence="5">
    <location>
        <begin position="287"/>
        <end position="311"/>
    </location>
</feature>
<dbReference type="EMBL" id="JASAOG010000171">
    <property type="protein sequence ID" value="KAK0046067.1"/>
    <property type="molecule type" value="Genomic_DNA"/>
</dbReference>
<proteinExistence type="predicted"/>